<accession>A0ACC0P867</accession>
<reference evidence="1" key="1">
    <citation type="submission" date="2022-02" db="EMBL/GenBank/DDBJ databases">
        <title>Plant Genome Project.</title>
        <authorList>
            <person name="Zhang R.-G."/>
        </authorList>
    </citation>
    <scope>NUCLEOTIDE SEQUENCE</scope>
    <source>
        <strain evidence="1">AT1</strain>
    </source>
</reference>
<evidence type="ECO:0000313" key="1">
    <source>
        <dbReference type="EMBL" id="KAI8561404.1"/>
    </source>
</evidence>
<sequence length="85" mass="9501">MANCRFCRAKRFQYEPPTFCCHNGEVVLTSPSVPSSLRNLFTSQTVEALEFRSHIRADRAYNSIFNFTFFGVTLDKGLANSTGGA</sequence>
<proteinExistence type="predicted"/>
<protein>
    <submittedName>
        <fullName evidence="1">Uncharacterized protein</fullName>
    </submittedName>
</protein>
<gene>
    <name evidence="1" type="ORF">RHMOL_Rhmol04G0336800</name>
</gene>
<evidence type="ECO:0000313" key="2">
    <source>
        <dbReference type="Proteomes" id="UP001062846"/>
    </source>
</evidence>
<dbReference type="Proteomes" id="UP001062846">
    <property type="component" value="Chromosome 4"/>
</dbReference>
<organism evidence="1 2">
    <name type="scientific">Rhododendron molle</name>
    <name type="common">Chinese azalea</name>
    <name type="synonym">Azalea mollis</name>
    <dbReference type="NCBI Taxonomy" id="49168"/>
    <lineage>
        <taxon>Eukaryota</taxon>
        <taxon>Viridiplantae</taxon>
        <taxon>Streptophyta</taxon>
        <taxon>Embryophyta</taxon>
        <taxon>Tracheophyta</taxon>
        <taxon>Spermatophyta</taxon>
        <taxon>Magnoliopsida</taxon>
        <taxon>eudicotyledons</taxon>
        <taxon>Gunneridae</taxon>
        <taxon>Pentapetalae</taxon>
        <taxon>asterids</taxon>
        <taxon>Ericales</taxon>
        <taxon>Ericaceae</taxon>
        <taxon>Ericoideae</taxon>
        <taxon>Rhodoreae</taxon>
        <taxon>Rhododendron</taxon>
    </lineage>
</organism>
<dbReference type="EMBL" id="CM046391">
    <property type="protein sequence ID" value="KAI8561404.1"/>
    <property type="molecule type" value="Genomic_DNA"/>
</dbReference>
<comment type="caution">
    <text evidence="1">The sequence shown here is derived from an EMBL/GenBank/DDBJ whole genome shotgun (WGS) entry which is preliminary data.</text>
</comment>
<keyword evidence="2" id="KW-1185">Reference proteome</keyword>
<name>A0ACC0P867_RHOML</name>